<dbReference type="SUPFAM" id="SSF55729">
    <property type="entry name" value="Acyl-CoA N-acyltransferases (Nat)"/>
    <property type="match status" value="1"/>
</dbReference>
<dbReference type="OrthoDB" id="9793389at2"/>
<dbReference type="AlphaFoldDB" id="A0A366HZH0"/>
<dbReference type="Pfam" id="PF14542">
    <property type="entry name" value="Acetyltransf_CG"/>
    <property type="match status" value="1"/>
</dbReference>
<dbReference type="PROSITE" id="PS51729">
    <property type="entry name" value="GNAT_YJDJ"/>
    <property type="match status" value="1"/>
</dbReference>
<feature type="domain" description="N-acetyltransferase" evidence="1">
    <location>
        <begin position="1"/>
        <end position="98"/>
    </location>
</feature>
<dbReference type="PANTHER" id="PTHR31435">
    <property type="entry name" value="PROTEIN NATD1"/>
    <property type="match status" value="1"/>
</dbReference>
<dbReference type="Proteomes" id="UP000253490">
    <property type="component" value="Unassembled WGS sequence"/>
</dbReference>
<dbReference type="RefSeq" id="WP_113921494.1">
    <property type="nucleotide sequence ID" value="NZ_QNRX01000018.1"/>
</dbReference>
<evidence type="ECO:0000313" key="4">
    <source>
        <dbReference type="Proteomes" id="UP000253490"/>
    </source>
</evidence>
<reference evidence="3 4" key="1">
    <citation type="submission" date="2018-06" db="EMBL/GenBank/DDBJ databases">
        <title>Genomic Encyclopedia of Type Strains, Phase IV (KMG-IV): sequencing the most valuable type-strain genomes for metagenomic binning, comparative biology and taxonomic classification.</title>
        <authorList>
            <person name="Goeker M."/>
        </authorList>
    </citation>
    <scope>NUCLEOTIDE SEQUENCE [LARGE SCALE GENOMIC DNA]</scope>
    <source>
        <strain evidence="3 4">DSM 22112</strain>
    </source>
</reference>
<evidence type="ECO:0000259" key="1">
    <source>
        <dbReference type="PROSITE" id="PS51186"/>
    </source>
</evidence>
<dbReference type="Gene3D" id="3.40.630.30">
    <property type="match status" value="1"/>
</dbReference>
<accession>A0A366HZH0</accession>
<name>A0A366HZH0_9FIRM</name>
<dbReference type="PROSITE" id="PS51186">
    <property type="entry name" value="GNAT"/>
    <property type="match status" value="1"/>
</dbReference>
<dbReference type="GO" id="GO:0016747">
    <property type="term" value="F:acyltransferase activity, transferring groups other than amino-acyl groups"/>
    <property type="evidence" value="ECO:0007669"/>
    <property type="project" value="InterPro"/>
</dbReference>
<gene>
    <name evidence="3" type="ORF">DES36_11865</name>
</gene>
<dbReference type="InterPro" id="IPR000182">
    <property type="entry name" value="GNAT_dom"/>
</dbReference>
<protein>
    <submittedName>
        <fullName evidence="3">Uncharacterized protein</fullName>
    </submittedName>
</protein>
<comment type="caution">
    <text evidence="3">The sequence shown here is derived from an EMBL/GenBank/DDBJ whole genome shotgun (WGS) entry which is preliminary data.</text>
</comment>
<proteinExistence type="predicted"/>
<evidence type="ECO:0000259" key="2">
    <source>
        <dbReference type="PROSITE" id="PS51729"/>
    </source>
</evidence>
<dbReference type="InterPro" id="IPR016181">
    <property type="entry name" value="Acyl_CoA_acyltransferase"/>
</dbReference>
<dbReference type="CDD" id="cd04301">
    <property type="entry name" value="NAT_SF"/>
    <property type="match status" value="1"/>
</dbReference>
<dbReference type="EMBL" id="QNRX01000018">
    <property type="protein sequence ID" value="RBP59714.1"/>
    <property type="molecule type" value="Genomic_DNA"/>
</dbReference>
<evidence type="ECO:0000313" key="3">
    <source>
        <dbReference type="EMBL" id="RBP59714.1"/>
    </source>
</evidence>
<dbReference type="InterPro" id="IPR031165">
    <property type="entry name" value="GNAT_YJDJ"/>
</dbReference>
<keyword evidence="4" id="KW-1185">Reference proteome</keyword>
<dbReference type="PANTHER" id="PTHR31435:SF10">
    <property type="entry name" value="BSR4717 PROTEIN"/>
    <property type="match status" value="1"/>
</dbReference>
<feature type="domain" description="N-acetyltransferase" evidence="2">
    <location>
        <begin position="5"/>
        <end position="93"/>
    </location>
</feature>
<sequence length="98" mass="11382">MSNYDFKKGNKCFYLGENEENPIAEITYKPTENGRVIIDHTYVSPQLRGKQIAKGLVDCVANYCREENLKVLPLCSYAQKLMKKNEEYTDILDIDNQR</sequence>
<dbReference type="InterPro" id="IPR045057">
    <property type="entry name" value="Gcn5-rel_NAT"/>
</dbReference>
<organism evidence="3 4">
    <name type="scientific">Alkalibaculum bacchi</name>
    <dbReference type="NCBI Taxonomy" id="645887"/>
    <lineage>
        <taxon>Bacteria</taxon>
        <taxon>Bacillati</taxon>
        <taxon>Bacillota</taxon>
        <taxon>Clostridia</taxon>
        <taxon>Eubacteriales</taxon>
        <taxon>Eubacteriaceae</taxon>
        <taxon>Alkalibaculum</taxon>
    </lineage>
</organism>